<organism evidence="7 8">
    <name type="scientific">Pristionchus pacificus</name>
    <name type="common">Parasitic nematode worm</name>
    <dbReference type="NCBI Taxonomy" id="54126"/>
    <lineage>
        <taxon>Eukaryota</taxon>
        <taxon>Metazoa</taxon>
        <taxon>Ecdysozoa</taxon>
        <taxon>Nematoda</taxon>
        <taxon>Chromadorea</taxon>
        <taxon>Rhabditida</taxon>
        <taxon>Rhabditina</taxon>
        <taxon>Diplogasteromorpha</taxon>
        <taxon>Diplogasteroidea</taxon>
        <taxon>Neodiplogasteridae</taxon>
        <taxon>Pristionchus</taxon>
    </lineage>
</organism>
<evidence type="ECO:0000256" key="1">
    <source>
        <dbReference type="ARBA" id="ARBA00004127"/>
    </source>
</evidence>
<keyword evidence="8" id="KW-1185">Reference proteome</keyword>
<accession>A0A8R1UUL7</accession>
<dbReference type="GO" id="GO:0012505">
    <property type="term" value="C:endomembrane system"/>
    <property type="evidence" value="ECO:0007669"/>
    <property type="project" value="UniProtKB-SubCell"/>
</dbReference>
<evidence type="ECO:0000313" key="7">
    <source>
        <dbReference type="EnsemblMetazoa" id="PPA38566.1"/>
    </source>
</evidence>
<evidence type="ECO:0000256" key="5">
    <source>
        <dbReference type="ARBA" id="ARBA00023136"/>
    </source>
</evidence>
<evidence type="ECO:0000313" key="8">
    <source>
        <dbReference type="Proteomes" id="UP000005239"/>
    </source>
</evidence>
<evidence type="ECO:0000259" key="6">
    <source>
        <dbReference type="Pfam" id="PF10277"/>
    </source>
</evidence>
<comment type="subcellular location">
    <subcellularLocation>
        <location evidence="1">Endomembrane system</location>
        <topology evidence="1">Multi-pass membrane protein</topology>
    </subcellularLocation>
</comment>
<keyword evidence="4" id="KW-1133">Transmembrane helix</keyword>
<keyword evidence="5" id="KW-0472">Membrane</keyword>
<keyword evidence="3" id="KW-0812">Transmembrane</keyword>
<feature type="domain" description="CWH43-like N-terminal" evidence="6">
    <location>
        <begin position="48"/>
        <end position="260"/>
    </location>
</feature>
<dbReference type="Proteomes" id="UP000005239">
    <property type="component" value="Unassembled WGS sequence"/>
</dbReference>
<dbReference type="InterPro" id="IPR019402">
    <property type="entry name" value="CWH43_N"/>
</dbReference>
<name>A0A2A6CAP2_PRIPA</name>
<dbReference type="Pfam" id="PF10277">
    <property type="entry name" value="Frag1"/>
    <property type="match status" value="1"/>
</dbReference>
<dbReference type="EnsemblMetazoa" id="PPA38566.1">
    <property type="protein sequence ID" value="PPA38566.1"/>
    <property type="gene ID" value="WBGene00276935"/>
</dbReference>
<gene>
    <name evidence="7" type="primary">WBGene00276935</name>
</gene>
<dbReference type="InterPro" id="IPR050911">
    <property type="entry name" value="DRAM/TMEM150_Autophagy_Mod"/>
</dbReference>
<dbReference type="PANTHER" id="PTHR21324:SF15">
    <property type="entry name" value="TRANSMEMBRANE PROTEIN"/>
    <property type="match status" value="1"/>
</dbReference>
<reference evidence="8" key="1">
    <citation type="journal article" date="2008" name="Nat. Genet.">
        <title>The Pristionchus pacificus genome provides a unique perspective on nematode lifestyle and parasitism.</title>
        <authorList>
            <person name="Dieterich C."/>
            <person name="Clifton S.W."/>
            <person name="Schuster L.N."/>
            <person name="Chinwalla A."/>
            <person name="Delehaunty K."/>
            <person name="Dinkelacker I."/>
            <person name="Fulton L."/>
            <person name="Fulton R."/>
            <person name="Godfrey J."/>
            <person name="Minx P."/>
            <person name="Mitreva M."/>
            <person name="Roeseler W."/>
            <person name="Tian H."/>
            <person name="Witte H."/>
            <person name="Yang S.P."/>
            <person name="Wilson R.K."/>
            <person name="Sommer R.J."/>
        </authorList>
    </citation>
    <scope>NUCLEOTIDE SEQUENCE [LARGE SCALE GENOMIC DNA]</scope>
    <source>
        <strain evidence="8">PS312</strain>
    </source>
</reference>
<dbReference type="OrthoDB" id="191706at2759"/>
<reference evidence="7" key="2">
    <citation type="submission" date="2022-06" db="UniProtKB">
        <authorList>
            <consortium name="EnsemblMetazoa"/>
        </authorList>
    </citation>
    <scope>IDENTIFICATION</scope>
    <source>
        <strain evidence="7">PS312</strain>
    </source>
</reference>
<evidence type="ECO:0000256" key="3">
    <source>
        <dbReference type="ARBA" id="ARBA00022692"/>
    </source>
</evidence>
<accession>A0A2A6CAP2</accession>
<evidence type="ECO:0000256" key="4">
    <source>
        <dbReference type="ARBA" id="ARBA00022989"/>
    </source>
</evidence>
<proteinExistence type="inferred from homology"/>
<evidence type="ECO:0000256" key="2">
    <source>
        <dbReference type="ARBA" id="ARBA00006565"/>
    </source>
</evidence>
<protein>
    <recommendedName>
        <fullName evidence="6">CWH43-like N-terminal domain-containing protein</fullName>
    </recommendedName>
</protein>
<sequence length="307" mass="34697">FDDIFLLWPSIIFGFFQYSSRSTVFSLFLFGNVFSTNTNPRKVYLSSSYSISAWNGHAPPRWPYLNEISRYPPESSIHSMMINHIAILFSIWVYLKHREILSYLSQSNPLGPQSYSRSKAFSFITMLIGVWAAFSLQISANFPSHKIKSIEGWANLSTNLSISIYITFHSIISLLVVDPSIPRKGSLSHLLSLYIYLGIFLVRISLVMAVVSFSASLLNTLMVTGSTVISKEDSSLGAISEWAVYYSLALYLLTDSYEFRCLSISALKLIIPGSQQFAEIEESRSRSDTYASDFDPRVSYLNDPLIR</sequence>
<dbReference type="PANTHER" id="PTHR21324">
    <property type="entry name" value="FASTING-INDUCIBLE INTEGRAL MEMBRANE PROTEIN TM6P1-RELATED"/>
    <property type="match status" value="1"/>
</dbReference>
<comment type="similarity">
    <text evidence="2">Belongs to the DRAM/TMEM150 family.</text>
</comment>
<dbReference type="AlphaFoldDB" id="A0A2A6CAP2"/>